<feature type="domain" description="Paraneoplastic antigen Ma-like N-terminal" evidence="3">
    <location>
        <begin position="5"/>
        <end position="96"/>
    </location>
</feature>
<organism evidence="5 6">
    <name type="scientific">Mus spicilegus</name>
    <name type="common">Mound-building mouse</name>
    <dbReference type="NCBI Taxonomy" id="10103"/>
    <lineage>
        <taxon>Eukaryota</taxon>
        <taxon>Metazoa</taxon>
        <taxon>Chordata</taxon>
        <taxon>Craniata</taxon>
        <taxon>Vertebrata</taxon>
        <taxon>Euteleostomi</taxon>
        <taxon>Mammalia</taxon>
        <taxon>Eutheria</taxon>
        <taxon>Euarchontoglires</taxon>
        <taxon>Glires</taxon>
        <taxon>Rodentia</taxon>
        <taxon>Myomorpha</taxon>
        <taxon>Muroidea</taxon>
        <taxon>Muridae</taxon>
        <taxon>Murinae</taxon>
        <taxon>Mus</taxon>
        <taxon>Mus</taxon>
    </lineage>
</organism>
<dbReference type="InterPro" id="IPR048271">
    <property type="entry name" value="PNMA_N"/>
</dbReference>
<evidence type="ECO:0000256" key="1">
    <source>
        <dbReference type="ARBA" id="ARBA00007024"/>
    </source>
</evidence>
<proteinExistence type="inferred from homology"/>
<evidence type="ECO:0000313" key="5">
    <source>
        <dbReference type="Ensembl" id="ENSMSIP00000013414.1"/>
    </source>
</evidence>
<dbReference type="Pfam" id="PF20846">
    <property type="entry name" value="PNMA_N"/>
    <property type="match status" value="1"/>
</dbReference>
<dbReference type="PANTHER" id="PTHR23095">
    <property type="entry name" value="PARANEOPLASTIC ANTIGEN"/>
    <property type="match status" value="1"/>
</dbReference>
<comment type="similarity">
    <text evidence="1">Belongs to the PNMA family.</text>
</comment>
<feature type="domain" description="Paraneoplastic antigen-like protein 8A C-terminal" evidence="4">
    <location>
        <begin position="142"/>
        <end position="363"/>
    </location>
</feature>
<name>A0A8C6GZS6_MUSSI</name>
<evidence type="ECO:0000256" key="2">
    <source>
        <dbReference type="SAM" id="MobiDB-lite"/>
    </source>
</evidence>
<dbReference type="InterPro" id="IPR026523">
    <property type="entry name" value="PNMA"/>
</dbReference>
<reference evidence="5" key="1">
    <citation type="submission" date="2025-08" db="UniProtKB">
        <authorList>
            <consortium name="Ensembl"/>
        </authorList>
    </citation>
    <scope>IDENTIFICATION</scope>
</reference>
<feature type="compositionally biased region" description="Basic residues" evidence="2">
    <location>
        <begin position="232"/>
        <end position="250"/>
    </location>
</feature>
<sequence length="430" mass="47930">MSEPVAMNLLEDWCRGMGMDIHRSLLVTGIPEYCSHAEIEETLNGVLLPLGTYRVLNKIFLRQENVKAALVEVSEGVNLSSIPREFPGRGGVWRVVCRDPTQDDEFLKNLNEFLDGEGRTWEDMVRLLKLNPNPPLPNSNQPPPNWAEALGLLLGAVVQVIFYMDAAIRSRDEEARAEEAAEAELMAAWASTARKRVKKEPGLGVEVGSAFTMEDRNYWKNTEDHGDPPKPLVRRPGGKIRSRRRKQKKNLKQEPICWRKSQGSNYNSNYNKVNLEAGEAAQSSEISESVKSNKKPFVKQEESVWKKKRVWRDPSDLPRSALPATDSPGNLEDSDQDGGLENPAKKKAMTWASNKILAPTRKKKKMVSLGALSYVLVDAEATKNKTAILKKGLGARRAVSVPHDAPASTSRAQKTKLGGFPRVSKDSRKL</sequence>
<evidence type="ECO:0000313" key="6">
    <source>
        <dbReference type="Proteomes" id="UP000694415"/>
    </source>
</evidence>
<dbReference type="PANTHER" id="PTHR23095:SF21">
    <property type="entry name" value="PARANEOPLASTIC ANTIGEN-LIKE PROTEIN 8A"/>
    <property type="match status" value="1"/>
</dbReference>
<evidence type="ECO:0000259" key="4">
    <source>
        <dbReference type="Pfam" id="PF20847"/>
    </source>
</evidence>
<evidence type="ECO:0000259" key="3">
    <source>
        <dbReference type="Pfam" id="PF20846"/>
    </source>
</evidence>
<feature type="region of interest" description="Disordered" evidence="2">
    <location>
        <begin position="282"/>
        <end position="343"/>
    </location>
</feature>
<dbReference type="Proteomes" id="UP000694415">
    <property type="component" value="Unplaced"/>
</dbReference>
<dbReference type="AlphaFoldDB" id="A0A8C6GZS6"/>
<feature type="compositionally biased region" description="Basic and acidic residues" evidence="2">
    <location>
        <begin position="298"/>
        <end position="316"/>
    </location>
</feature>
<protein>
    <submittedName>
        <fullName evidence="5">PNMA family member 8A</fullName>
    </submittedName>
</protein>
<keyword evidence="6" id="KW-1185">Reference proteome</keyword>
<feature type="region of interest" description="Disordered" evidence="2">
    <location>
        <begin position="395"/>
        <end position="430"/>
    </location>
</feature>
<dbReference type="Pfam" id="PF20847">
    <property type="entry name" value="PNM8A"/>
    <property type="match status" value="1"/>
</dbReference>
<dbReference type="GeneTree" id="ENSGT01030000234522"/>
<feature type="region of interest" description="Disordered" evidence="2">
    <location>
        <begin position="220"/>
        <end position="263"/>
    </location>
</feature>
<reference evidence="5" key="2">
    <citation type="submission" date="2025-09" db="UniProtKB">
        <authorList>
            <consortium name="Ensembl"/>
        </authorList>
    </citation>
    <scope>IDENTIFICATION</scope>
</reference>
<accession>A0A8C6GZS6</accession>
<dbReference type="Ensembl" id="ENSMSIT00000017031.1">
    <property type="protein sequence ID" value="ENSMSIP00000013414.1"/>
    <property type="gene ID" value="ENSMSIG00000011607.1"/>
</dbReference>
<dbReference type="InterPro" id="IPR049131">
    <property type="entry name" value="PNM8A_C"/>
</dbReference>